<dbReference type="RefSeq" id="WP_425345621.1">
    <property type="nucleotide sequence ID" value="NZ_JBGUBD010000005.1"/>
</dbReference>
<organism evidence="1 2">
    <name type="scientific">Natronomicrosphaera hydrolytica</name>
    <dbReference type="NCBI Taxonomy" id="3242702"/>
    <lineage>
        <taxon>Bacteria</taxon>
        <taxon>Pseudomonadati</taxon>
        <taxon>Planctomycetota</taxon>
        <taxon>Phycisphaerae</taxon>
        <taxon>Phycisphaerales</taxon>
        <taxon>Phycisphaeraceae</taxon>
        <taxon>Natronomicrosphaera</taxon>
    </lineage>
</organism>
<name>A0ABV4U525_9BACT</name>
<sequence>MSESPKPEDGGKSLEGRAFALSSAEQRDAAMAEAVDYRGDVTIQTHAGQTYVGYVFDRRTKAGKAIVRLMPEDKPGERMEVACDEIASLEFTGRDPAAGKSWETWVKKYVEKKQRGEAASIESEPLE</sequence>
<proteinExistence type="predicted"/>
<dbReference type="Proteomes" id="UP001575105">
    <property type="component" value="Unassembled WGS sequence"/>
</dbReference>
<keyword evidence="2" id="KW-1185">Reference proteome</keyword>
<reference evidence="1 2" key="1">
    <citation type="submission" date="2024-08" db="EMBL/GenBank/DDBJ databases">
        <title>Whole-genome sequencing of halo(alkali)philic microorganisms from hypersaline lakes.</title>
        <authorList>
            <person name="Sorokin D.Y."/>
            <person name="Merkel A.Y."/>
            <person name="Messina E."/>
            <person name="Yakimov M."/>
        </authorList>
    </citation>
    <scope>NUCLEOTIDE SEQUENCE [LARGE SCALE GENOMIC DNA]</scope>
    <source>
        <strain evidence="1 2">AB-hyl4</strain>
    </source>
</reference>
<accession>A0ABV4U525</accession>
<dbReference type="EMBL" id="JBGUBD010000005">
    <property type="protein sequence ID" value="MFA9478695.1"/>
    <property type="molecule type" value="Genomic_DNA"/>
</dbReference>
<evidence type="ECO:0000313" key="1">
    <source>
        <dbReference type="EMBL" id="MFA9478695.1"/>
    </source>
</evidence>
<comment type="caution">
    <text evidence="1">The sequence shown here is derived from an EMBL/GenBank/DDBJ whole genome shotgun (WGS) entry which is preliminary data.</text>
</comment>
<gene>
    <name evidence="1" type="ORF">ACERK3_10340</name>
</gene>
<evidence type="ECO:0000313" key="2">
    <source>
        <dbReference type="Proteomes" id="UP001575105"/>
    </source>
</evidence>
<protein>
    <submittedName>
        <fullName evidence="1">Uncharacterized protein</fullName>
    </submittedName>
</protein>